<evidence type="ECO:0000259" key="9">
    <source>
        <dbReference type="Pfam" id="PF04239"/>
    </source>
</evidence>
<reference evidence="10 11" key="1">
    <citation type="submission" date="2023-11" db="EMBL/GenBank/DDBJ databases">
        <title>Bacillus jintuensis, isolated from a mudflat on the Beibu Gulf coast.</title>
        <authorList>
            <person name="Li M."/>
        </authorList>
    </citation>
    <scope>NUCLEOTIDE SEQUENCE [LARGE SCALE GENOMIC DNA]</scope>
    <source>
        <strain evidence="10 11">31A1R</strain>
    </source>
</reference>
<dbReference type="Gene3D" id="3.30.240.20">
    <property type="entry name" value="bsu07140 like domains"/>
    <property type="match status" value="1"/>
</dbReference>
<feature type="region of interest" description="Disordered" evidence="7">
    <location>
        <begin position="164"/>
        <end position="184"/>
    </location>
</feature>
<accession>A0ABU5J319</accession>
<evidence type="ECO:0000256" key="1">
    <source>
        <dbReference type="ARBA" id="ARBA00004651"/>
    </source>
</evidence>
<dbReference type="Proteomes" id="UP001290455">
    <property type="component" value="Unassembled WGS sequence"/>
</dbReference>
<evidence type="ECO:0000313" key="11">
    <source>
        <dbReference type="Proteomes" id="UP001290455"/>
    </source>
</evidence>
<evidence type="ECO:0000313" key="10">
    <source>
        <dbReference type="EMBL" id="MDZ5473799.1"/>
    </source>
</evidence>
<feature type="transmembrane region" description="Helical" evidence="8">
    <location>
        <begin position="46"/>
        <end position="64"/>
    </location>
</feature>
<dbReference type="PANTHER" id="PTHR34582:SF2">
    <property type="entry name" value="UPF0702 TRANSMEMBRANE PROTEIN YDFR"/>
    <property type="match status" value="1"/>
</dbReference>
<evidence type="ECO:0000256" key="3">
    <source>
        <dbReference type="ARBA" id="ARBA00022475"/>
    </source>
</evidence>
<evidence type="ECO:0000256" key="5">
    <source>
        <dbReference type="ARBA" id="ARBA00022989"/>
    </source>
</evidence>
<evidence type="ECO:0000256" key="6">
    <source>
        <dbReference type="ARBA" id="ARBA00023136"/>
    </source>
</evidence>
<sequence>MVLVGVLLLRIAGRKSISQMTIAQTVIMISIGSIIIQPIIEHSIVKTIIASAIFIAGLVLMEFLQVRFNFIERFLTGKSKIVIENGVVQTNMLRKLRFTVDQLEMRLRQQGITRFEDVKIATLEPNGQLGYELTREAKPVTIGDLEKMLPQLIVQLQQQQNSPGPLFKEVQNHQHEDPHPNRLN</sequence>
<dbReference type="InterPro" id="IPR023090">
    <property type="entry name" value="UPF0702_alpha/beta_dom_sf"/>
</dbReference>
<comment type="subcellular location">
    <subcellularLocation>
        <location evidence="1">Cell membrane</location>
        <topology evidence="1">Multi-pass membrane protein</topology>
    </subcellularLocation>
</comment>
<comment type="similarity">
    <text evidence="2">Belongs to the UPF0702 family.</text>
</comment>
<protein>
    <submittedName>
        <fullName evidence="10">DUF421 domain-containing protein</fullName>
    </submittedName>
</protein>
<evidence type="ECO:0000256" key="7">
    <source>
        <dbReference type="SAM" id="MobiDB-lite"/>
    </source>
</evidence>
<evidence type="ECO:0000256" key="8">
    <source>
        <dbReference type="SAM" id="Phobius"/>
    </source>
</evidence>
<keyword evidence="3" id="KW-1003">Cell membrane</keyword>
<feature type="compositionally biased region" description="Basic and acidic residues" evidence="7">
    <location>
        <begin position="170"/>
        <end position="184"/>
    </location>
</feature>
<evidence type="ECO:0000256" key="4">
    <source>
        <dbReference type="ARBA" id="ARBA00022692"/>
    </source>
</evidence>
<proteinExistence type="inferred from homology"/>
<comment type="caution">
    <text evidence="10">The sequence shown here is derived from an EMBL/GenBank/DDBJ whole genome shotgun (WGS) entry which is preliminary data.</text>
</comment>
<dbReference type="RefSeq" id="WP_322448125.1">
    <property type="nucleotide sequence ID" value="NZ_JAXOFX010000016.1"/>
</dbReference>
<organism evidence="10 11">
    <name type="scientific">Robertmurraya mangrovi</name>
    <dbReference type="NCBI Taxonomy" id="3098077"/>
    <lineage>
        <taxon>Bacteria</taxon>
        <taxon>Bacillati</taxon>
        <taxon>Bacillota</taxon>
        <taxon>Bacilli</taxon>
        <taxon>Bacillales</taxon>
        <taxon>Bacillaceae</taxon>
        <taxon>Robertmurraya</taxon>
    </lineage>
</organism>
<dbReference type="PANTHER" id="PTHR34582">
    <property type="entry name" value="UPF0702 TRANSMEMBRANE PROTEIN YCAP"/>
    <property type="match status" value="1"/>
</dbReference>
<gene>
    <name evidence="10" type="ORF">SM124_18940</name>
</gene>
<feature type="transmembrane region" description="Helical" evidence="8">
    <location>
        <begin position="21"/>
        <end position="40"/>
    </location>
</feature>
<name>A0ABU5J319_9BACI</name>
<keyword evidence="4 8" id="KW-0812">Transmembrane</keyword>
<keyword evidence="5 8" id="KW-1133">Transmembrane helix</keyword>
<dbReference type="EMBL" id="JAXOFX010000016">
    <property type="protein sequence ID" value="MDZ5473799.1"/>
    <property type="molecule type" value="Genomic_DNA"/>
</dbReference>
<dbReference type="Pfam" id="PF04239">
    <property type="entry name" value="DUF421"/>
    <property type="match status" value="1"/>
</dbReference>
<feature type="domain" description="YetF C-terminal" evidence="9">
    <location>
        <begin position="67"/>
        <end position="145"/>
    </location>
</feature>
<keyword evidence="11" id="KW-1185">Reference proteome</keyword>
<evidence type="ECO:0000256" key="2">
    <source>
        <dbReference type="ARBA" id="ARBA00006448"/>
    </source>
</evidence>
<dbReference type="InterPro" id="IPR007353">
    <property type="entry name" value="DUF421"/>
</dbReference>
<keyword evidence="6 8" id="KW-0472">Membrane</keyword>